<comment type="similarity">
    <text evidence="1">Belongs to the glycosyl hydrolase 3 family.</text>
</comment>
<dbReference type="EMBL" id="CAEZWU010000036">
    <property type="protein sequence ID" value="CAB4662558.1"/>
    <property type="molecule type" value="Genomic_DNA"/>
</dbReference>
<dbReference type="Gene3D" id="2.60.40.10">
    <property type="entry name" value="Immunoglobulins"/>
    <property type="match status" value="1"/>
</dbReference>
<dbReference type="AlphaFoldDB" id="A0A6J6LNK4"/>
<dbReference type="PANTHER" id="PTHR42715:SF3">
    <property type="entry name" value="BETA-GLUCOSIDASE B-RELATED"/>
    <property type="match status" value="1"/>
</dbReference>
<name>A0A6J6LNK4_9ZZZZ</name>
<dbReference type="Gene3D" id="3.20.20.300">
    <property type="entry name" value="Glycoside hydrolase, family 3, N-terminal domain"/>
    <property type="match status" value="1"/>
</dbReference>
<dbReference type="Pfam" id="PF01915">
    <property type="entry name" value="Glyco_hydro_3_C"/>
    <property type="match status" value="1"/>
</dbReference>
<dbReference type="PRINTS" id="PR00133">
    <property type="entry name" value="GLHYDRLASE3"/>
</dbReference>
<reference evidence="4" key="1">
    <citation type="submission" date="2020-05" db="EMBL/GenBank/DDBJ databases">
        <authorList>
            <person name="Chiriac C."/>
            <person name="Salcher M."/>
            <person name="Ghai R."/>
            <person name="Kavagutti S V."/>
        </authorList>
    </citation>
    <scope>NUCLEOTIDE SEQUENCE</scope>
</reference>
<dbReference type="InterPro" id="IPR013783">
    <property type="entry name" value="Ig-like_fold"/>
</dbReference>
<sequence>MATAYELALEKTKNGTKPEVAAAELVALMTLDEKVHCLDGGVPFWVGIKDITTGGYHSRPFRAAKVERLGIPGFHFSDGPRGLVVGEATAFPVSMARGATFDPELEVRVGDAIGKELRAIGADLYGGICVNLLRHPAWGRAQETYGEDPHHVGEMGASLTRGAQRHVMATLKHFALNSMENTRFGVDVKVDERALHEVYLPHFKRIIDEGVACVMTAYNSVNGEWCSQNEVLLADILRSEWGFAGFVISDWIFGVHDGVQSLHAGLDVEMPYRMIRNAPIVAALSDGLINEELVASAVTRTLTTMLKFGVGKLAVSDRSVLLSSEHVLLSQEVAEKSMVLLKNESVDGASLLPLNLKKSSKIAVVGRLAGVRNIGDGGSSDVMAPNVVTPLQGIREHFANCEIVYNSQATLESQVQQAKQSDLAIVVVGYTREEEGEFIGDSPDTVSMAALIPRQDDPELAREYKNYMIENHHYAPDELRIKSRNGTFSIGGDRESLRLLDADVQLIHAVAKVQPRVIVVIVAGSAVVMSEWINEVPTVLMGWYSGSNGGRALANILSGAANPSGHLPFVIPNDESHLPFFDRDAKSITYDYWHGQWKLDRDDNKPMFPFGFGCSYTNFSYSNAEIEVSETVKFRCAVRNVGSRDGATVVQIYTGRNDSAIERPKRRLIAFKRVEVRVGETVQIECTAPFQNFATRDLENHSWFVEQGLWNCEIGQFSGDPESLPLTLAIRQRIEL</sequence>
<dbReference type="InterPro" id="IPR017853">
    <property type="entry name" value="GH"/>
</dbReference>
<evidence type="ECO:0000256" key="2">
    <source>
        <dbReference type="ARBA" id="ARBA00022801"/>
    </source>
</evidence>
<dbReference type="InterPro" id="IPR026891">
    <property type="entry name" value="Fn3-like"/>
</dbReference>
<dbReference type="GO" id="GO:0009251">
    <property type="term" value="P:glucan catabolic process"/>
    <property type="evidence" value="ECO:0007669"/>
    <property type="project" value="TreeGrafter"/>
</dbReference>
<dbReference type="SMART" id="SM01217">
    <property type="entry name" value="Fn3_like"/>
    <property type="match status" value="1"/>
</dbReference>
<feature type="domain" description="Fibronectin type III-like" evidence="3">
    <location>
        <begin position="648"/>
        <end position="718"/>
    </location>
</feature>
<dbReference type="InterPro" id="IPR036962">
    <property type="entry name" value="Glyco_hydro_3_N_sf"/>
</dbReference>
<organism evidence="4">
    <name type="scientific">freshwater metagenome</name>
    <dbReference type="NCBI Taxonomy" id="449393"/>
    <lineage>
        <taxon>unclassified sequences</taxon>
        <taxon>metagenomes</taxon>
        <taxon>ecological metagenomes</taxon>
    </lineage>
</organism>
<dbReference type="SUPFAM" id="SSF52279">
    <property type="entry name" value="Beta-D-glucan exohydrolase, C-terminal domain"/>
    <property type="match status" value="1"/>
</dbReference>
<dbReference type="InterPro" id="IPR001764">
    <property type="entry name" value="Glyco_hydro_3_N"/>
</dbReference>
<dbReference type="Pfam" id="PF00933">
    <property type="entry name" value="Glyco_hydro_3"/>
    <property type="match status" value="1"/>
</dbReference>
<evidence type="ECO:0000256" key="1">
    <source>
        <dbReference type="ARBA" id="ARBA00005336"/>
    </source>
</evidence>
<proteinExistence type="inferred from homology"/>
<protein>
    <submittedName>
        <fullName evidence="4">Unannotated protein</fullName>
    </submittedName>
</protein>
<evidence type="ECO:0000259" key="3">
    <source>
        <dbReference type="SMART" id="SM01217"/>
    </source>
</evidence>
<accession>A0A6J6LNK4</accession>
<dbReference type="InterPro" id="IPR036881">
    <property type="entry name" value="Glyco_hydro_3_C_sf"/>
</dbReference>
<dbReference type="Gene3D" id="3.40.50.1700">
    <property type="entry name" value="Glycoside hydrolase family 3 C-terminal domain"/>
    <property type="match status" value="1"/>
</dbReference>
<dbReference type="GO" id="GO:0008422">
    <property type="term" value="F:beta-glucosidase activity"/>
    <property type="evidence" value="ECO:0007669"/>
    <property type="project" value="TreeGrafter"/>
</dbReference>
<dbReference type="InterPro" id="IPR050288">
    <property type="entry name" value="Cellulose_deg_GH3"/>
</dbReference>
<dbReference type="PANTHER" id="PTHR42715">
    <property type="entry name" value="BETA-GLUCOSIDASE"/>
    <property type="match status" value="1"/>
</dbReference>
<dbReference type="InterPro" id="IPR002772">
    <property type="entry name" value="Glyco_hydro_3_C"/>
</dbReference>
<gene>
    <name evidence="4" type="ORF">UFOPK2292_00353</name>
</gene>
<dbReference type="SUPFAM" id="SSF51445">
    <property type="entry name" value="(Trans)glycosidases"/>
    <property type="match status" value="1"/>
</dbReference>
<evidence type="ECO:0000313" key="4">
    <source>
        <dbReference type="EMBL" id="CAB4662558.1"/>
    </source>
</evidence>
<dbReference type="Pfam" id="PF14310">
    <property type="entry name" value="Fn3-like"/>
    <property type="match status" value="1"/>
</dbReference>
<keyword evidence="2" id="KW-0378">Hydrolase</keyword>